<organism evidence="3">
    <name type="scientific">Hydatigena taeniaeformis</name>
    <name type="common">Feline tapeworm</name>
    <name type="synonym">Taenia taeniaeformis</name>
    <dbReference type="NCBI Taxonomy" id="6205"/>
    <lineage>
        <taxon>Eukaryota</taxon>
        <taxon>Metazoa</taxon>
        <taxon>Spiralia</taxon>
        <taxon>Lophotrochozoa</taxon>
        <taxon>Platyhelminthes</taxon>
        <taxon>Cestoda</taxon>
        <taxon>Eucestoda</taxon>
        <taxon>Cyclophyllidea</taxon>
        <taxon>Taeniidae</taxon>
        <taxon>Hydatigera</taxon>
    </lineage>
</organism>
<protein>
    <submittedName>
        <fullName evidence="1 3">Uncharacterized protein</fullName>
    </submittedName>
</protein>
<reference evidence="1 2" key="2">
    <citation type="submission" date="2018-11" db="EMBL/GenBank/DDBJ databases">
        <authorList>
            <consortium name="Pathogen Informatics"/>
        </authorList>
    </citation>
    <scope>NUCLEOTIDE SEQUENCE [LARGE SCALE GENOMIC DNA]</scope>
</reference>
<sequence length="113" mass="12858">MNVGRDDHTHLIEFTGRSTSVVGKPGPSLFIRLRFQPPRMKQKTCVHIECGGELSAIVEYLISIQSYLLAYHFYPLLVTFYELLVMYHSSAFLQQTLGVGTEKERGAMEKGNY</sequence>
<keyword evidence="2" id="KW-1185">Reference proteome</keyword>
<evidence type="ECO:0000313" key="3">
    <source>
        <dbReference type="WBParaSite" id="TTAC_0000229201-mRNA-1"/>
    </source>
</evidence>
<dbReference type="EMBL" id="UYWX01000922">
    <property type="protein sequence ID" value="VDM19494.1"/>
    <property type="molecule type" value="Genomic_DNA"/>
</dbReference>
<evidence type="ECO:0000313" key="2">
    <source>
        <dbReference type="Proteomes" id="UP000274429"/>
    </source>
</evidence>
<gene>
    <name evidence="1" type="ORF">TTAC_LOCUS2279</name>
</gene>
<dbReference type="AlphaFoldDB" id="A0A0R3WNF4"/>
<dbReference type="Proteomes" id="UP000274429">
    <property type="component" value="Unassembled WGS sequence"/>
</dbReference>
<proteinExistence type="predicted"/>
<name>A0A0R3WNF4_HYDTA</name>
<reference evidence="3" key="1">
    <citation type="submission" date="2017-02" db="UniProtKB">
        <authorList>
            <consortium name="WormBaseParasite"/>
        </authorList>
    </citation>
    <scope>IDENTIFICATION</scope>
</reference>
<dbReference type="WBParaSite" id="TTAC_0000229201-mRNA-1">
    <property type="protein sequence ID" value="TTAC_0000229201-mRNA-1"/>
    <property type="gene ID" value="TTAC_0000229201"/>
</dbReference>
<evidence type="ECO:0000313" key="1">
    <source>
        <dbReference type="EMBL" id="VDM19494.1"/>
    </source>
</evidence>
<accession>A0A0R3WNF4</accession>